<keyword evidence="1" id="KW-1133">Transmembrane helix</keyword>
<dbReference type="OrthoDB" id="3406160at2"/>
<evidence type="ECO:0000313" key="3">
    <source>
        <dbReference type="Proteomes" id="UP000183376"/>
    </source>
</evidence>
<proteinExistence type="predicted"/>
<protein>
    <recommendedName>
        <fullName evidence="4">Helix-turn-helix domain-containing protein</fullName>
    </recommendedName>
</protein>
<dbReference type="Proteomes" id="UP000183376">
    <property type="component" value="Chromosome I"/>
</dbReference>
<keyword evidence="3" id="KW-1185">Reference proteome</keyword>
<sequence length="285" mass="30654">MSGPDPSTATTPAEYVALLRRLKDGSGLTYRQLERRAEERGEVLPKSTVASMLARDTLPRVELVSALLKVCGETDDAAWLRAYERVSGARPVVEDKPRRRWVWPVGAAAAVLVVIAVAVLSAQRSDDEPHAIAARPDPAAPAEGSYRIRAVHSDLCLSEREGSDSGVVYQRNCAQVMPRYSLDRLDDGSYRVRADHPQFGPGCMGVRQASMAVGGTIVDDECGTGNAELFNVESVAPKGFRLRALHSNLCVGISDGEQGEWAGVRQVACESPVSAAVLSFDPVPK</sequence>
<evidence type="ECO:0000256" key="1">
    <source>
        <dbReference type="SAM" id="Phobius"/>
    </source>
</evidence>
<dbReference type="STRING" id="211114.SAMN04489726_6243"/>
<keyword evidence="1" id="KW-0812">Transmembrane</keyword>
<keyword evidence="1" id="KW-0472">Membrane</keyword>
<organism evidence="2 3">
    <name type="scientific">Allokutzneria albata</name>
    <name type="common">Kibdelosporangium albatum</name>
    <dbReference type="NCBI Taxonomy" id="211114"/>
    <lineage>
        <taxon>Bacteria</taxon>
        <taxon>Bacillati</taxon>
        <taxon>Actinomycetota</taxon>
        <taxon>Actinomycetes</taxon>
        <taxon>Pseudonocardiales</taxon>
        <taxon>Pseudonocardiaceae</taxon>
        <taxon>Allokutzneria</taxon>
    </lineage>
</organism>
<dbReference type="Gene3D" id="2.80.10.50">
    <property type="match status" value="1"/>
</dbReference>
<dbReference type="eggNOG" id="COG3409">
    <property type="taxonomic scope" value="Bacteria"/>
</dbReference>
<dbReference type="InterPro" id="IPR035992">
    <property type="entry name" value="Ricin_B-like_lectins"/>
</dbReference>
<dbReference type="CDD" id="cd00161">
    <property type="entry name" value="beta-trefoil_Ricin-like"/>
    <property type="match status" value="1"/>
</dbReference>
<dbReference type="EMBL" id="LT629701">
    <property type="protein sequence ID" value="SDN36279.1"/>
    <property type="molecule type" value="Genomic_DNA"/>
</dbReference>
<feature type="transmembrane region" description="Helical" evidence="1">
    <location>
        <begin position="101"/>
        <end position="122"/>
    </location>
</feature>
<name>A0A1H0ASF4_ALLAB</name>
<gene>
    <name evidence="2" type="ORF">SAMN04489726_6243</name>
</gene>
<dbReference type="AlphaFoldDB" id="A0A1H0ASF4"/>
<dbReference type="SUPFAM" id="SSF50370">
    <property type="entry name" value="Ricin B-like lectins"/>
    <property type="match status" value="1"/>
</dbReference>
<reference evidence="2 3" key="1">
    <citation type="submission" date="2016-10" db="EMBL/GenBank/DDBJ databases">
        <authorList>
            <person name="de Groot N.N."/>
        </authorList>
    </citation>
    <scope>NUCLEOTIDE SEQUENCE [LARGE SCALE GENOMIC DNA]</scope>
    <source>
        <strain evidence="2 3">DSM 44149</strain>
    </source>
</reference>
<dbReference type="RefSeq" id="WP_030432785.1">
    <property type="nucleotide sequence ID" value="NZ_JOEF01000032.1"/>
</dbReference>
<accession>A0A1H0ASF4</accession>
<evidence type="ECO:0000313" key="2">
    <source>
        <dbReference type="EMBL" id="SDN36279.1"/>
    </source>
</evidence>
<evidence type="ECO:0008006" key="4">
    <source>
        <dbReference type="Google" id="ProtNLM"/>
    </source>
</evidence>